<dbReference type="InterPro" id="IPR057747">
    <property type="entry name" value="WWC1_hairpin"/>
</dbReference>
<dbReference type="PROSITE" id="PS01159">
    <property type="entry name" value="WW_DOMAIN_1"/>
    <property type="match status" value="1"/>
</dbReference>
<evidence type="ECO:0000313" key="19">
    <source>
        <dbReference type="EMBL" id="EDO37208.1"/>
    </source>
</evidence>
<dbReference type="CDD" id="cd00201">
    <property type="entry name" value="WW"/>
    <property type="match status" value="2"/>
</dbReference>
<sequence>MPKEKPCEVPLPVGWEEARDTRDGRVYYIDHYSHRTTWIDPRDRLMKPLSFSDCVGNELPLGWEELEDASGGKYYIDHNTETQQTEDPRIQWRQQQEDMLKEYLSLAQSEINEKEDFLNVKKQRLNVAQEEFQYLTSQLENMENHNLSPKHLKQPSSTSSASSASGKSITSITSKYDPCQLKREIIQAKTRVERLRSEMEKVSVEVQAKKEGFRQLENVDKRFSSSIPCNSEEMLAMSDEIQSVQRNLALKEKEKAELIQTLVKLRETFNTKGEISERKEESFNKKTNSSSQTDLSIDTPPDKRELKLEYKESVKERQRLQSEIDKINEKLSNCSSTEESPRPISASTNTLMLIQEKEALLQELRRLGSLLRTEEEKLQLEKERDKLAADLESARELSHRVIADRMQLQAEKSILTQQLAEQAKLTNLLESQLRNMSASTPSLSSCSSKGSLSTESRGSLSSSRGSLSSLNYTDSGFLNNNEQPNLRELHQKVTDMLHAYQPVRTCAVPTSYVSTSLSASRIHTSTSSPQMSFSSRDSLSVSSLSPPISPSAVDHQSTSPGAMRVTVTQAETTAGLEGTESERALVTQCGGVSNTRPVTAAASDESVAADSGVFEASQENLKVSQSSNDLRAHKEGEEDTSAPAQIKIGLSYDTDLEALLVSIEQGKNLKELQGREAPECIAINVKLQLLPGDGVIMETNLSNDLDNPTYGEQFHIPLPESKLVCKTLQVHVWAVTKYKTEELLGGSQISLAEFDTQSPIRFRWYNLLNYSYLSPLKTLNKGQMASAVSPNLMGVAVETLGVRTLESRMRPSSWCCGGSTHSLASTGGESSPSQSASQEMLNIDPQQMVGTRRSPARHMEREHSQEDSVVSGDSLQDRLESDFDRSVSRPALRSPYLPIRGLERKYSDPDPFQSFTCMEESLNNHPLRSKAYDINLNRSNSDCTARKTDRSPFVRLSVERSSMRRKKRPVSWQGVQQYQHLQMMQSLPFDMFRYSDLENDQDIMPRQISGDIARLHRLKQWIEKALADGSTDVPKWLEDSEEYRSLVREIEGRQMRLPRVARRNHKAADLKLVREKRASFSSSKSPKKPVYKDTYIEDKFNKEHKAWGGKDPCICTEPQLDKFRFIWISMIEKPVYKDTYIEDKFNKEHKAWGGKDPCICTEPQLDKFRFIWIFMIEKPVYKDTYIEDKFNKEHKAWGGKDPCICTEPQLDKFRFIWIFMIEGFSQQENLII</sequence>
<feature type="domain" description="WW" evidence="18">
    <location>
        <begin position="57"/>
        <end position="90"/>
    </location>
</feature>
<evidence type="ECO:0000256" key="5">
    <source>
        <dbReference type="ARBA" id="ARBA00022475"/>
    </source>
</evidence>
<evidence type="ECO:0000256" key="6">
    <source>
        <dbReference type="ARBA" id="ARBA00022490"/>
    </source>
</evidence>
<evidence type="ECO:0000313" key="20">
    <source>
        <dbReference type="Proteomes" id="UP000001593"/>
    </source>
</evidence>
<feature type="domain" description="WW" evidence="18">
    <location>
        <begin position="9"/>
        <end position="43"/>
    </location>
</feature>
<feature type="region of interest" description="Disordered" evidence="16">
    <location>
        <begin position="147"/>
        <end position="170"/>
    </location>
</feature>
<dbReference type="InterPro" id="IPR037771">
    <property type="entry name" value="C2_WWC"/>
</dbReference>
<evidence type="ECO:0000256" key="1">
    <source>
        <dbReference type="ARBA" id="ARBA00004221"/>
    </source>
</evidence>
<dbReference type="EMBL" id="DS469652">
    <property type="protein sequence ID" value="EDO37208.1"/>
    <property type="molecule type" value="Genomic_DNA"/>
</dbReference>
<evidence type="ECO:0000256" key="8">
    <source>
        <dbReference type="ARBA" id="ARBA00022737"/>
    </source>
</evidence>
<dbReference type="SUPFAM" id="SSF49562">
    <property type="entry name" value="C2 domain (Calcium/lipid-binding domain, CaLB)"/>
    <property type="match status" value="1"/>
</dbReference>
<evidence type="ECO:0000256" key="3">
    <source>
        <dbReference type="ARBA" id="ARBA00010585"/>
    </source>
</evidence>
<keyword evidence="11" id="KW-0472">Membrane</keyword>
<dbReference type="InterPro" id="IPR035892">
    <property type="entry name" value="C2_domain_sf"/>
</dbReference>
<dbReference type="Pfam" id="PF00168">
    <property type="entry name" value="C2"/>
    <property type="match status" value="1"/>
</dbReference>
<feature type="compositionally biased region" description="Basic and acidic residues" evidence="16">
    <location>
        <begin position="274"/>
        <end position="284"/>
    </location>
</feature>
<dbReference type="InterPro" id="IPR001202">
    <property type="entry name" value="WW_dom"/>
</dbReference>
<dbReference type="SMART" id="SM00456">
    <property type="entry name" value="WW"/>
    <property type="match status" value="2"/>
</dbReference>
<feature type="compositionally biased region" description="Polar residues" evidence="16">
    <location>
        <begin position="285"/>
        <end position="296"/>
    </location>
</feature>
<dbReference type="PhylomeDB" id="A7SGH4"/>
<dbReference type="SUPFAM" id="SSF51045">
    <property type="entry name" value="WW domain"/>
    <property type="match status" value="2"/>
</dbReference>
<gene>
    <name evidence="19" type="ORF">NEMVEDRAFT_v1g211927</name>
</gene>
<dbReference type="Gene3D" id="2.20.70.10">
    <property type="match status" value="2"/>
</dbReference>
<feature type="compositionally biased region" description="Polar residues" evidence="16">
    <location>
        <begin position="618"/>
        <end position="629"/>
    </location>
</feature>
<keyword evidence="6" id="KW-0963">Cytoplasm</keyword>
<feature type="compositionally biased region" description="Low complexity" evidence="16">
    <location>
        <begin position="156"/>
        <end position="170"/>
    </location>
</feature>
<evidence type="ECO:0000256" key="4">
    <source>
        <dbReference type="ARBA" id="ARBA00013712"/>
    </source>
</evidence>
<organism evidence="19 20">
    <name type="scientific">Nematostella vectensis</name>
    <name type="common">Starlet sea anemone</name>
    <dbReference type="NCBI Taxonomy" id="45351"/>
    <lineage>
        <taxon>Eukaryota</taxon>
        <taxon>Metazoa</taxon>
        <taxon>Cnidaria</taxon>
        <taxon>Anthozoa</taxon>
        <taxon>Hexacorallia</taxon>
        <taxon>Actiniaria</taxon>
        <taxon>Edwardsiidae</taxon>
        <taxon>Nematostella</taxon>
    </lineage>
</organism>
<evidence type="ECO:0000256" key="9">
    <source>
        <dbReference type="ARBA" id="ARBA00023015"/>
    </source>
</evidence>
<feature type="compositionally biased region" description="Low complexity" evidence="16">
    <location>
        <begin position="525"/>
        <end position="546"/>
    </location>
</feature>
<evidence type="ECO:0000256" key="7">
    <source>
        <dbReference type="ARBA" id="ARBA00022553"/>
    </source>
</evidence>
<dbReference type="GO" id="GO:0016477">
    <property type="term" value="P:cell migration"/>
    <property type="evidence" value="ECO:0000318"/>
    <property type="project" value="GO_Central"/>
</dbReference>
<dbReference type="AlphaFoldDB" id="A7SGH4"/>
<dbReference type="CDD" id="cd08680">
    <property type="entry name" value="C2_Kibra"/>
    <property type="match status" value="1"/>
</dbReference>
<feature type="region of interest" description="Disordered" evidence="16">
    <location>
        <begin position="523"/>
        <end position="562"/>
    </location>
</feature>
<dbReference type="PROSITE" id="PS50020">
    <property type="entry name" value="WW_DOMAIN_2"/>
    <property type="match status" value="2"/>
</dbReference>
<protein>
    <recommendedName>
        <fullName evidence="4">Protein kibra</fullName>
    </recommendedName>
</protein>
<comment type="function">
    <text evidence="13">Regulator of the Hippo/SWH (Sav/Wts/Hpo) signaling pathway, a signaling pathway that plays a pivotal role in organ size control and tumor suppression by restricting proliferation and promoting apoptosis. The core of this pathway is composed of a kinase cascade wherein Hippo (Hpo), in complex with its regulatory protein Salvador (Sav), phosphorylates and activates Warts (Wts) in complex with its regulatory protein Mats, which in turn phosphorylates and inactivates the Yorkie (Yki) oncoprotein. Kibra acts synergistically along with Ex and Mer to regulate the Hippo signaling pathway.</text>
</comment>
<accession>A7SGH4</accession>
<feature type="coiled-coil region" evidence="15">
    <location>
        <begin position="185"/>
        <end position="268"/>
    </location>
</feature>
<dbReference type="GO" id="GO:0035330">
    <property type="term" value="P:regulation of hippo signaling"/>
    <property type="evidence" value="ECO:0000318"/>
    <property type="project" value="GO_Central"/>
</dbReference>
<dbReference type="HOGENOM" id="CLU_005420_0_0_1"/>
<dbReference type="Proteomes" id="UP000001593">
    <property type="component" value="Unassembled WGS sequence"/>
</dbReference>
<dbReference type="PROSITE" id="PS50004">
    <property type="entry name" value="C2"/>
    <property type="match status" value="1"/>
</dbReference>
<feature type="region of interest" description="Disordered" evidence="16">
    <location>
        <begin position="274"/>
        <end position="305"/>
    </location>
</feature>
<feature type="domain" description="C2" evidence="17">
    <location>
        <begin position="642"/>
        <end position="765"/>
    </location>
</feature>
<dbReference type="GO" id="GO:0006355">
    <property type="term" value="P:regulation of DNA-templated transcription"/>
    <property type="evidence" value="ECO:0000318"/>
    <property type="project" value="GO_Central"/>
</dbReference>
<dbReference type="eggNOG" id="KOG3209">
    <property type="taxonomic scope" value="Eukaryota"/>
</dbReference>
<dbReference type="STRING" id="45351.A7SGH4"/>
<keyword evidence="10 15" id="KW-0175">Coiled coil</keyword>
<dbReference type="PANTHER" id="PTHR14791:SF29">
    <property type="entry name" value="PROTEIN KIBRA"/>
    <property type="match status" value="1"/>
</dbReference>
<comment type="subunit">
    <text evidence="14">Forms a complex with Mer and Ex. Interacts (via domain WW 1) with Ex (via RXPPXY motif). Interacts with Mer, Sav, Hpo and Wts.</text>
</comment>
<evidence type="ECO:0000256" key="13">
    <source>
        <dbReference type="ARBA" id="ARBA00024960"/>
    </source>
</evidence>
<dbReference type="InterPro" id="IPR051105">
    <property type="entry name" value="WWC/KIBRA_Hippo_Reg"/>
</dbReference>
<keyword evidence="5" id="KW-1003">Cell membrane</keyword>
<dbReference type="GO" id="GO:0046621">
    <property type="term" value="P:negative regulation of organ growth"/>
    <property type="evidence" value="ECO:0000318"/>
    <property type="project" value="GO_Central"/>
</dbReference>
<proteinExistence type="inferred from homology"/>
<dbReference type="Gene3D" id="2.60.40.150">
    <property type="entry name" value="C2 domain"/>
    <property type="match status" value="1"/>
</dbReference>
<dbReference type="GO" id="GO:0019900">
    <property type="term" value="F:kinase binding"/>
    <property type="evidence" value="ECO:0000318"/>
    <property type="project" value="GO_Central"/>
</dbReference>
<keyword evidence="12" id="KW-0804">Transcription</keyword>
<keyword evidence="7" id="KW-0597">Phosphoprotein</keyword>
<keyword evidence="9" id="KW-0805">Transcription regulation</keyword>
<keyword evidence="20" id="KW-1185">Reference proteome</keyword>
<evidence type="ECO:0000256" key="16">
    <source>
        <dbReference type="SAM" id="MobiDB-lite"/>
    </source>
</evidence>
<comment type="similarity">
    <text evidence="3">Belongs to the WWC family. KIBRA subfamily.</text>
</comment>
<feature type="region of interest" description="Disordered" evidence="16">
    <location>
        <begin position="618"/>
        <end position="641"/>
    </location>
</feature>
<comment type="subcellular location">
    <subcellularLocation>
        <location evidence="1">Apical cell membrane</location>
    </subcellularLocation>
    <subcellularLocation>
        <location evidence="2">Cytoplasm</location>
    </subcellularLocation>
</comment>
<evidence type="ECO:0000256" key="10">
    <source>
        <dbReference type="ARBA" id="ARBA00023054"/>
    </source>
</evidence>
<dbReference type="PANTHER" id="PTHR14791">
    <property type="entry name" value="BOMB/KIRA PROTEINS"/>
    <property type="match status" value="1"/>
</dbReference>
<evidence type="ECO:0000256" key="15">
    <source>
        <dbReference type="SAM" id="Coils"/>
    </source>
</evidence>
<evidence type="ECO:0000256" key="12">
    <source>
        <dbReference type="ARBA" id="ARBA00023163"/>
    </source>
</evidence>
<dbReference type="Pfam" id="PF00397">
    <property type="entry name" value="WW"/>
    <property type="match status" value="2"/>
</dbReference>
<dbReference type="GO" id="GO:0016324">
    <property type="term" value="C:apical plasma membrane"/>
    <property type="evidence" value="ECO:0007669"/>
    <property type="project" value="UniProtKB-SubCell"/>
</dbReference>
<feature type="compositionally biased region" description="Basic and acidic residues" evidence="16">
    <location>
        <begin position="857"/>
        <end position="866"/>
    </location>
</feature>
<dbReference type="Pfam" id="PF25802">
    <property type="entry name" value="WWC1"/>
    <property type="match status" value="1"/>
</dbReference>
<dbReference type="GO" id="GO:0060090">
    <property type="term" value="F:molecular adaptor activity"/>
    <property type="evidence" value="ECO:0000318"/>
    <property type="project" value="GO_Central"/>
</dbReference>
<feature type="region of interest" description="Disordered" evidence="16">
    <location>
        <begin position="850"/>
        <end position="874"/>
    </location>
</feature>
<dbReference type="OMA" id="QVTVVSM"/>
<keyword evidence="8" id="KW-0677">Repeat</keyword>
<dbReference type="GO" id="GO:0005737">
    <property type="term" value="C:cytoplasm"/>
    <property type="evidence" value="ECO:0000318"/>
    <property type="project" value="GO_Central"/>
</dbReference>
<reference evidence="19 20" key="1">
    <citation type="journal article" date="2007" name="Science">
        <title>Sea anemone genome reveals ancestral eumetazoan gene repertoire and genomic organization.</title>
        <authorList>
            <person name="Putnam N.H."/>
            <person name="Srivastava M."/>
            <person name="Hellsten U."/>
            <person name="Dirks B."/>
            <person name="Chapman J."/>
            <person name="Salamov A."/>
            <person name="Terry A."/>
            <person name="Shapiro H."/>
            <person name="Lindquist E."/>
            <person name="Kapitonov V.V."/>
            <person name="Jurka J."/>
            <person name="Genikhovich G."/>
            <person name="Grigoriev I.V."/>
            <person name="Lucas S.M."/>
            <person name="Steele R.E."/>
            <person name="Finnerty J.R."/>
            <person name="Technau U."/>
            <person name="Martindale M.Q."/>
            <person name="Rokhsar D.S."/>
        </authorList>
    </citation>
    <scope>NUCLEOTIDE SEQUENCE [LARGE SCALE GENOMIC DNA]</scope>
    <source>
        <strain evidence="20">CH2 X CH6</strain>
    </source>
</reference>
<evidence type="ECO:0000259" key="18">
    <source>
        <dbReference type="PROSITE" id="PS50020"/>
    </source>
</evidence>
<evidence type="ECO:0000256" key="2">
    <source>
        <dbReference type="ARBA" id="ARBA00004496"/>
    </source>
</evidence>
<feature type="region of interest" description="Disordered" evidence="16">
    <location>
        <begin position="438"/>
        <end position="467"/>
    </location>
</feature>
<evidence type="ECO:0000256" key="14">
    <source>
        <dbReference type="ARBA" id="ARBA00025969"/>
    </source>
</evidence>
<dbReference type="InterPro" id="IPR000008">
    <property type="entry name" value="C2_dom"/>
</dbReference>
<evidence type="ECO:0000259" key="17">
    <source>
        <dbReference type="PROSITE" id="PS50004"/>
    </source>
</evidence>
<name>A7SGH4_NEMVE</name>
<dbReference type="InterPro" id="IPR036020">
    <property type="entry name" value="WW_dom_sf"/>
</dbReference>
<dbReference type="InParanoid" id="A7SGH4"/>
<evidence type="ECO:0000256" key="11">
    <source>
        <dbReference type="ARBA" id="ARBA00023136"/>
    </source>
</evidence>